<evidence type="ECO:0000313" key="3">
    <source>
        <dbReference type="Proteomes" id="UP000663852"/>
    </source>
</evidence>
<protein>
    <recommendedName>
        <fullName evidence="1">ISXO2-like transposase domain-containing protein</fullName>
    </recommendedName>
</protein>
<accession>A0A815XCZ1</accession>
<reference evidence="2" key="1">
    <citation type="submission" date="2021-02" db="EMBL/GenBank/DDBJ databases">
        <authorList>
            <person name="Nowell W R."/>
        </authorList>
    </citation>
    <scope>NUCLEOTIDE SEQUENCE</scope>
</reference>
<name>A0A815XCZ1_ADIRI</name>
<dbReference type="Proteomes" id="UP000663852">
    <property type="component" value="Unassembled WGS sequence"/>
</dbReference>
<dbReference type="PANTHER" id="PTHR47163">
    <property type="entry name" value="DDE_TNP_IS1595 DOMAIN-CONTAINING PROTEIN"/>
    <property type="match status" value="1"/>
</dbReference>
<proteinExistence type="predicted"/>
<dbReference type="PANTHER" id="PTHR47163:SF2">
    <property type="entry name" value="SI:DKEY-17M8.2"/>
    <property type="match status" value="1"/>
</dbReference>
<comment type="caution">
    <text evidence="2">The sequence shown here is derived from an EMBL/GenBank/DDBJ whole genome shotgun (WGS) entry which is preliminary data.</text>
</comment>
<feature type="non-terminal residue" evidence="2">
    <location>
        <position position="1"/>
    </location>
</feature>
<feature type="domain" description="ISXO2-like transposase" evidence="1">
    <location>
        <begin position="25"/>
        <end position="151"/>
    </location>
</feature>
<gene>
    <name evidence="2" type="ORF">EDS130_LOCUS46297</name>
</gene>
<dbReference type="AlphaFoldDB" id="A0A815XCZ1"/>
<dbReference type="InterPro" id="IPR024445">
    <property type="entry name" value="Tnp_ISXO2-like"/>
</dbReference>
<dbReference type="SMART" id="SM01126">
    <property type="entry name" value="DDE_Tnp_IS1595"/>
    <property type="match status" value="1"/>
</dbReference>
<dbReference type="Pfam" id="PF12762">
    <property type="entry name" value="DDE_Tnp_IS1595"/>
    <property type="match status" value="1"/>
</dbReference>
<evidence type="ECO:0000313" key="2">
    <source>
        <dbReference type="EMBL" id="CAF1555868.1"/>
    </source>
</evidence>
<dbReference type="InterPro" id="IPR053164">
    <property type="entry name" value="IS1016-like_transposase"/>
</dbReference>
<dbReference type="EMBL" id="CAJNOJ010001909">
    <property type="protein sequence ID" value="CAF1555868.1"/>
    <property type="molecule type" value="Genomic_DNA"/>
</dbReference>
<organism evidence="2 3">
    <name type="scientific">Adineta ricciae</name>
    <name type="common">Rotifer</name>
    <dbReference type="NCBI Taxonomy" id="249248"/>
    <lineage>
        <taxon>Eukaryota</taxon>
        <taxon>Metazoa</taxon>
        <taxon>Spiralia</taxon>
        <taxon>Gnathifera</taxon>
        <taxon>Rotifera</taxon>
        <taxon>Eurotatoria</taxon>
        <taxon>Bdelloidea</taxon>
        <taxon>Adinetida</taxon>
        <taxon>Adinetidae</taxon>
        <taxon>Adineta</taxon>
    </lineage>
</organism>
<sequence>DASIVDWKNCIQDLCGEYFIRHPAVIGGVSQVVEIDESAWTKHKYNRGRAVATQWVFGGIGRDTRECFAIPVDRRDVSTLLPLIYQFILPGTTIYSDQWGVYNSIINVNNGPSRYTHATVNHSLNFVDPTTLVHTQSVENMWMLSLCGVVNLKIALLKT</sequence>
<evidence type="ECO:0000259" key="1">
    <source>
        <dbReference type="SMART" id="SM01126"/>
    </source>
</evidence>
<dbReference type="OrthoDB" id="10062329at2759"/>